<sequence length="416" mass="45885">MVIDSGSLLSNRLSDDALSQIPSDIELLRFSTNCVSNQMHELVSYLEMSKKWDSITHNYPNDIEVAKYLVLSKWKEIKDQSNFKALAEALTKMDISTHFLCQVNTQCDKNRCENSGTCYVKDGSPRCACPNGFTDTLCSTTPCSDTACLNNGTCMYNTTSPMYTCQCPTGFSGASCEVTPCSSFPCLYNGTCSITDSTYTCSCKSDTTGNQCQTTPCSSSPCQNNGMCSFNGTSYECKCNSGSSGPNCEDLRCDFEIDDDPNCFLQQDKFDDNDWSHHSVRTTSSVGTGPCSAYQGSFYYYLEATSKKDGSKARLISKNIYIESNQCLTFQYHMYGKNIGTLNVNQMSSLQWTRSGDQGICWRLAQITIEAVRGSGFQSDISIDDAKIIFVNNMWDNCPIGLNNVSTVKLLANHSA</sequence>
<dbReference type="Gene3D" id="1.10.533.10">
    <property type="entry name" value="Death Domain, Fas"/>
    <property type="match status" value="1"/>
</dbReference>
<dbReference type="OrthoDB" id="6076444at2759"/>
<dbReference type="InterPro" id="IPR013320">
    <property type="entry name" value="ConA-like_dom_sf"/>
</dbReference>
<protein>
    <submittedName>
        <fullName evidence="7">Uncharacterized protein</fullName>
    </submittedName>
</protein>
<dbReference type="Pfam" id="PF00008">
    <property type="entry name" value="EGF"/>
    <property type="match status" value="2"/>
</dbReference>
<evidence type="ECO:0000256" key="1">
    <source>
        <dbReference type="ARBA" id="ARBA00022536"/>
    </source>
</evidence>
<gene>
    <name evidence="7" type="ORF">MEDL_3312</name>
</gene>
<dbReference type="Gene3D" id="2.10.25.10">
    <property type="entry name" value="Laminin"/>
    <property type="match status" value="4"/>
</dbReference>
<dbReference type="SUPFAM" id="SSF49899">
    <property type="entry name" value="Concanavalin A-like lectins/glucanases"/>
    <property type="match status" value="1"/>
</dbReference>
<dbReference type="InterPro" id="IPR013032">
    <property type="entry name" value="EGF-like_CS"/>
</dbReference>
<dbReference type="CDD" id="cd06263">
    <property type="entry name" value="MAM"/>
    <property type="match status" value="1"/>
</dbReference>
<feature type="domain" description="EGF-like" evidence="5">
    <location>
        <begin position="213"/>
        <end position="249"/>
    </location>
</feature>
<dbReference type="PANTHER" id="PTHR12916">
    <property type="entry name" value="CYTOCHROME C OXIDASE POLYPEPTIDE VIC-2"/>
    <property type="match status" value="1"/>
</dbReference>
<dbReference type="PROSITE" id="PS50060">
    <property type="entry name" value="MAM_2"/>
    <property type="match status" value="1"/>
</dbReference>
<keyword evidence="8" id="KW-1185">Reference proteome</keyword>
<feature type="disulfide bond" evidence="4">
    <location>
        <begin position="239"/>
        <end position="248"/>
    </location>
</feature>
<feature type="disulfide bond" evidence="4">
    <location>
        <begin position="148"/>
        <end position="165"/>
    </location>
</feature>
<evidence type="ECO:0000259" key="6">
    <source>
        <dbReference type="PROSITE" id="PS50060"/>
    </source>
</evidence>
<reference evidence="7" key="1">
    <citation type="submission" date="2021-03" db="EMBL/GenBank/DDBJ databases">
        <authorList>
            <person name="Bekaert M."/>
        </authorList>
    </citation>
    <scope>NUCLEOTIDE SEQUENCE</scope>
</reference>
<evidence type="ECO:0000313" key="7">
    <source>
        <dbReference type="EMBL" id="CAG2187847.1"/>
    </source>
</evidence>
<dbReference type="InterPro" id="IPR000998">
    <property type="entry name" value="MAM_dom"/>
</dbReference>
<evidence type="ECO:0000256" key="4">
    <source>
        <dbReference type="PROSITE-ProRule" id="PRU00076"/>
    </source>
</evidence>
<dbReference type="PANTHER" id="PTHR12916:SF11">
    <property type="entry name" value="MUCIN-4"/>
    <property type="match status" value="1"/>
</dbReference>
<feature type="domain" description="MAM" evidence="6">
    <location>
        <begin position="251"/>
        <end position="390"/>
    </location>
</feature>
<dbReference type="CDD" id="cd00054">
    <property type="entry name" value="EGF_CA"/>
    <property type="match status" value="2"/>
</dbReference>
<dbReference type="Gene3D" id="2.60.120.200">
    <property type="match status" value="1"/>
</dbReference>
<feature type="disulfide bond" evidence="4">
    <location>
        <begin position="167"/>
        <end position="176"/>
    </location>
</feature>
<keyword evidence="3 4" id="KW-1015">Disulfide bond</keyword>
<feature type="domain" description="EGF-like" evidence="5">
    <location>
        <begin position="139"/>
        <end position="177"/>
    </location>
</feature>
<dbReference type="Pfam" id="PF00629">
    <property type="entry name" value="MAM"/>
    <property type="match status" value="1"/>
</dbReference>
<keyword evidence="1 4" id="KW-0245">EGF-like domain</keyword>
<evidence type="ECO:0000259" key="5">
    <source>
        <dbReference type="PROSITE" id="PS50026"/>
    </source>
</evidence>
<dbReference type="GO" id="GO:0016020">
    <property type="term" value="C:membrane"/>
    <property type="evidence" value="ECO:0007669"/>
    <property type="project" value="InterPro"/>
</dbReference>
<dbReference type="AlphaFoldDB" id="A0A8S3Q187"/>
<dbReference type="GO" id="GO:0007219">
    <property type="term" value="P:Notch signaling pathway"/>
    <property type="evidence" value="ECO:0007669"/>
    <property type="project" value="TreeGrafter"/>
</dbReference>
<organism evidence="7 8">
    <name type="scientific">Mytilus edulis</name>
    <name type="common">Blue mussel</name>
    <dbReference type="NCBI Taxonomy" id="6550"/>
    <lineage>
        <taxon>Eukaryota</taxon>
        <taxon>Metazoa</taxon>
        <taxon>Spiralia</taxon>
        <taxon>Lophotrochozoa</taxon>
        <taxon>Mollusca</taxon>
        <taxon>Bivalvia</taxon>
        <taxon>Autobranchia</taxon>
        <taxon>Pteriomorphia</taxon>
        <taxon>Mytilida</taxon>
        <taxon>Mytiloidea</taxon>
        <taxon>Mytilidae</taxon>
        <taxon>Mytilinae</taxon>
        <taxon>Mytilus</taxon>
    </lineage>
</organism>
<dbReference type="PROSITE" id="PS50026">
    <property type="entry name" value="EGF_3"/>
    <property type="match status" value="3"/>
</dbReference>
<evidence type="ECO:0000256" key="3">
    <source>
        <dbReference type="ARBA" id="ARBA00023157"/>
    </source>
</evidence>
<dbReference type="SUPFAM" id="SSF57196">
    <property type="entry name" value="EGF/Laminin"/>
    <property type="match status" value="4"/>
</dbReference>
<dbReference type="PROSITE" id="PS00022">
    <property type="entry name" value="EGF_1"/>
    <property type="match status" value="2"/>
</dbReference>
<dbReference type="SMART" id="SM00137">
    <property type="entry name" value="MAM"/>
    <property type="match status" value="1"/>
</dbReference>
<dbReference type="Proteomes" id="UP000683360">
    <property type="component" value="Unassembled WGS sequence"/>
</dbReference>
<dbReference type="SMART" id="SM00181">
    <property type="entry name" value="EGF"/>
    <property type="match status" value="4"/>
</dbReference>
<evidence type="ECO:0000256" key="2">
    <source>
        <dbReference type="ARBA" id="ARBA00022737"/>
    </source>
</evidence>
<dbReference type="InterPro" id="IPR000742">
    <property type="entry name" value="EGF"/>
</dbReference>
<dbReference type="InterPro" id="IPR011029">
    <property type="entry name" value="DEATH-like_dom_sf"/>
</dbReference>
<dbReference type="PROSITE" id="PS01186">
    <property type="entry name" value="EGF_2"/>
    <property type="match status" value="1"/>
</dbReference>
<keyword evidence="2" id="KW-0677">Repeat</keyword>
<feature type="domain" description="EGF-like" evidence="5">
    <location>
        <begin position="103"/>
        <end position="136"/>
    </location>
</feature>
<evidence type="ECO:0000313" key="8">
    <source>
        <dbReference type="Proteomes" id="UP000683360"/>
    </source>
</evidence>
<dbReference type="EMBL" id="CAJPWZ010000188">
    <property type="protein sequence ID" value="CAG2187847.1"/>
    <property type="molecule type" value="Genomic_DNA"/>
</dbReference>
<name>A0A8S3Q187_MYTED</name>
<dbReference type="GO" id="GO:0005112">
    <property type="term" value="F:Notch binding"/>
    <property type="evidence" value="ECO:0007669"/>
    <property type="project" value="TreeGrafter"/>
</dbReference>
<proteinExistence type="predicted"/>
<comment type="caution">
    <text evidence="7">The sequence shown here is derived from an EMBL/GenBank/DDBJ whole genome shotgun (WGS) entry which is preliminary data.</text>
</comment>
<comment type="caution">
    <text evidence="4">Lacks conserved residue(s) required for the propagation of feature annotation.</text>
</comment>
<accession>A0A8S3Q187</accession>
<dbReference type="Pfam" id="PF12661">
    <property type="entry name" value="hEGF"/>
    <property type="match status" value="1"/>
</dbReference>